<gene>
    <name evidence="1" type="ORF">HNQ60_001704</name>
</gene>
<dbReference type="Proteomes" id="UP000588068">
    <property type="component" value="Unassembled WGS sequence"/>
</dbReference>
<evidence type="ECO:0000313" key="2">
    <source>
        <dbReference type="Proteomes" id="UP000588068"/>
    </source>
</evidence>
<keyword evidence="2" id="KW-1185">Reference proteome</keyword>
<protein>
    <submittedName>
        <fullName evidence="1">Uncharacterized protein (DUF1800 family)</fullName>
    </submittedName>
</protein>
<organism evidence="1 2">
    <name type="scientific">Povalibacter uvarum</name>
    <dbReference type="NCBI Taxonomy" id="732238"/>
    <lineage>
        <taxon>Bacteria</taxon>
        <taxon>Pseudomonadati</taxon>
        <taxon>Pseudomonadota</taxon>
        <taxon>Gammaproteobacteria</taxon>
        <taxon>Steroidobacterales</taxon>
        <taxon>Steroidobacteraceae</taxon>
        <taxon>Povalibacter</taxon>
    </lineage>
</organism>
<accession>A0A841HJ51</accession>
<reference evidence="1 2" key="1">
    <citation type="submission" date="2020-08" db="EMBL/GenBank/DDBJ databases">
        <title>Genomic Encyclopedia of Type Strains, Phase IV (KMG-IV): sequencing the most valuable type-strain genomes for metagenomic binning, comparative biology and taxonomic classification.</title>
        <authorList>
            <person name="Goeker M."/>
        </authorList>
    </citation>
    <scope>NUCLEOTIDE SEQUENCE [LARGE SCALE GENOMIC DNA]</scope>
    <source>
        <strain evidence="1 2">DSM 26723</strain>
    </source>
</reference>
<name>A0A841HJ51_9GAMM</name>
<sequence length="467" mass="51210">MTLQAVLAANRFGLGARPGEITDIGRDPREWLMRQVERDVAVPQVIRALPSSAQAFEAYRELQEMRREARAEPASDNKERDPVANVRQKLAPLYLDQVAARYQVAVASTDPFRERLVHFWSNHFAVSADKALVAGLAGTLENEAIRPHLSGSFAELLLAAESHPAMILYLDNQGSIGPNSMLAQRASRRARKAERKLDINENLAREILELHTLGVNGGYTQADVTSFARVLTGWSVGGSRGPLAEGKPGVFEFRENMHEPGAQTVVGKRYSESGGAQAKAVLNDLARHPATANHVATKLVRHFVADEPPLAAVDHVAKVFRDTNGDLPSVHRAVIELPQAWEAAPRKFKTPHEFVISSFRALDFVPDKPLQIAAPFQLLGQRPYTPGSPAGWPDTAAQWDGPDALLKRIEWATQLSDRLRSRAKPLDIAAQSLGEALNERTRTAISRAASAAQGTTLLLASPEFMRR</sequence>
<evidence type="ECO:0000313" key="1">
    <source>
        <dbReference type="EMBL" id="MBB6092826.1"/>
    </source>
</evidence>
<dbReference type="AlphaFoldDB" id="A0A841HJ51"/>
<proteinExistence type="predicted"/>
<dbReference type="InterPro" id="IPR014917">
    <property type="entry name" value="DUF1800"/>
</dbReference>
<dbReference type="Pfam" id="PF08811">
    <property type="entry name" value="DUF1800"/>
    <property type="match status" value="1"/>
</dbReference>
<dbReference type="EMBL" id="JACHHZ010000002">
    <property type="protein sequence ID" value="MBB6092826.1"/>
    <property type="molecule type" value="Genomic_DNA"/>
</dbReference>
<dbReference type="RefSeq" id="WP_184330632.1">
    <property type="nucleotide sequence ID" value="NZ_JACHHZ010000002.1"/>
</dbReference>
<comment type="caution">
    <text evidence="1">The sequence shown here is derived from an EMBL/GenBank/DDBJ whole genome shotgun (WGS) entry which is preliminary data.</text>
</comment>